<evidence type="ECO:0000256" key="3">
    <source>
        <dbReference type="ARBA" id="ARBA00022559"/>
    </source>
</evidence>
<dbReference type="EMBL" id="JAHEAC010000019">
    <property type="protein sequence ID" value="MBX8643766.1"/>
    <property type="molecule type" value="Genomic_DNA"/>
</dbReference>
<reference evidence="14" key="1">
    <citation type="submission" date="2021-05" db="EMBL/GenBank/DDBJ databases">
        <title>Genomic insights into ecological role and evolution of a novel Thermoplasmata order Candidatus Sysuiplasmatales.</title>
        <authorList>
            <person name="Yuan Y."/>
        </authorList>
    </citation>
    <scope>NUCLEOTIDE SEQUENCE</scope>
    <source>
        <strain evidence="14">TUT19-bin139</strain>
        <strain evidence="13">YP2-bin.285</strain>
    </source>
</reference>
<evidence type="ECO:0000256" key="5">
    <source>
        <dbReference type="ARBA" id="ARBA00023002"/>
    </source>
</evidence>
<dbReference type="Proteomes" id="UP000750197">
    <property type="component" value="Unassembled WGS sequence"/>
</dbReference>
<dbReference type="PROSITE" id="PS51352">
    <property type="entry name" value="THIOREDOXIN_2"/>
    <property type="match status" value="1"/>
</dbReference>
<feature type="domain" description="Thioredoxin" evidence="12">
    <location>
        <begin position="2"/>
        <end position="150"/>
    </location>
</feature>
<dbReference type="FunFam" id="3.40.30.10:FF:000007">
    <property type="entry name" value="Thioredoxin-dependent thiol peroxidase"/>
    <property type="match status" value="1"/>
</dbReference>
<dbReference type="SUPFAM" id="SSF52833">
    <property type="entry name" value="Thioredoxin-like"/>
    <property type="match status" value="1"/>
</dbReference>
<evidence type="ECO:0000259" key="12">
    <source>
        <dbReference type="PROSITE" id="PS51352"/>
    </source>
</evidence>
<dbReference type="CDD" id="cd03017">
    <property type="entry name" value="PRX_BCP"/>
    <property type="match status" value="1"/>
</dbReference>
<dbReference type="Proteomes" id="UP000716004">
    <property type="component" value="Unassembled WGS sequence"/>
</dbReference>
<evidence type="ECO:0000256" key="10">
    <source>
        <dbReference type="ARBA" id="ARBA00049091"/>
    </source>
</evidence>
<dbReference type="InterPro" id="IPR000866">
    <property type="entry name" value="AhpC/TSA"/>
</dbReference>
<name>A0A8J8CFW9_9ARCH</name>
<evidence type="ECO:0000256" key="8">
    <source>
        <dbReference type="ARBA" id="ARBA00032824"/>
    </source>
</evidence>
<evidence type="ECO:0000256" key="2">
    <source>
        <dbReference type="ARBA" id="ARBA00013017"/>
    </source>
</evidence>
<comment type="catalytic activity">
    <reaction evidence="10">
        <text>a hydroperoxide + [thioredoxin]-dithiol = an alcohol + [thioredoxin]-disulfide + H2O</text>
        <dbReference type="Rhea" id="RHEA:62620"/>
        <dbReference type="Rhea" id="RHEA-COMP:10698"/>
        <dbReference type="Rhea" id="RHEA-COMP:10700"/>
        <dbReference type="ChEBI" id="CHEBI:15377"/>
        <dbReference type="ChEBI" id="CHEBI:29950"/>
        <dbReference type="ChEBI" id="CHEBI:30879"/>
        <dbReference type="ChEBI" id="CHEBI:35924"/>
        <dbReference type="ChEBI" id="CHEBI:50058"/>
        <dbReference type="EC" id="1.11.1.24"/>
    </reaction>
</comment>
<keyword evidence="4" id="KW-0049">Antioxidant</keyword>
<evidence type="ECO:0000313" key="13">
    <source>
        <dbReference type="EMBL" id="MBX8631255.1"/>
    </source>
</evidence>
<evidence type="ECO:0000256" key="11">
    <source>
        <dbReference type="PIRSR" id="PIRSR000239-1"/>
    </source>
</evidence>
<evidence type="ECO:0000256" key="9">
    <source>
        <dbReference type="ARBA" id="ARBA00038489"/>
    </source>
</evidence>
<sequence length="150" mass="16887">MLKKGDIAPDFSLPDDQGHNFSLYSELAKGPIVLYFYPKDFTAGCTAEACGFRDAFESFDKLGYRIVGISSDPPERHRKFRTEMRLQFTLLSDRERRVAKLYGSIGFLGIIPGRTTYVIGSDRIIRHSFSSQLDVRGHISQALDFAKGAE</sequence>
<dbReference type="PANTHER" id="PTHR42801:SF4">
    <property type="entry name" value="AHPC_TSA FAMILY PROTEIN"/>
    <property type="match status" value="1"/>
</dbReference>
<protein>
    <recommendedName>
        <fullName evidence="2">thioredoxin-dependent peroxiredoxin</fullName>
        <ecNumber evidence="2">1.11.1.24</ecNumber>
    </recommendedName>
    <alternativeName>
        <fullName evidence="8">Thioredoxin peroxidase</fullName>
    </alternativeName>
</protein>
<evidence type="ECO:0000313" key="15">
    <source>
        <dbReference type="Proteomes" id="UP000750197"/>
    </source>
</evidence>
<keyword evidence="3" id="KW-0575">Peroxidase</keyword>
<accession>A0A8J8CFW9</accession>
<dbReference type="GO" id="GO:0034599">
    <property type="term" value="P:cellular response to oxidative stress"/>
    <property type="evidence" value="ECO:0007669"/>
    <property type="project" value="TreeGrafter"/>
</dbReference>
<comment type="subunit">
    <text evidence="1">Monomer.</text>
</comment>
<dbReference type="Gene3D" id="3.40.30.10">
    <property type="entry name" value="Glutaredoxin"/>
    <property type="match status" value="1"/>
</dbReference>
<dbReference type="PANTHER" id="PTHR42801">
    <property type="entry name" value="THIOREDOXIN-DEPENDENT PEROXIDE REDUCTASE"/>
    <property type="match status" value="1"/>
</dbReference>
<keyword evidence="7" id="KW-0676">Redox-active center</keyword>
<comment type="similarity">
    <text evidence="9">Belongs to the peroxiredoxin family. BCP/PrxQ subfamily.</text>
</comment>
<evidence type="ECO:0000256" key="1">
    <source>
        <dbReference type="ARBA" id="ARBA00011245"/>
    </source>
</evidence>
<dbReference type="InterPro" id="IPR024706">
    <property type="entry name" value="Peroxiredoxin_AhpC-typ"/>
</dbReference>
<keyword evidence="6" id="KW-1015">Disulfide bond</keyword>
<dbReference type="GO" id="GO:0045454">
    <property type="term" value="P:cell redox homeostasis"/>
    <property type="evidence" value="ECO:0007669"/>
    <property type="project" value="TreeGrafter"/>
</dbReference>
<dbReference type="InterPro" id="IPR036249">
    <property type="entry name" value="Thioredoxin-like_sf"/>
</dbReference>
<comment type="caution">
    <text evidence="14">The sequence shown here is derived from an EMBL/GenBank/DDBJ whole genome shotgun (WGS) entry which is preliminary data.</text>
</comment>
<dbReference type="AlphaFoldDB" id="A0A8J8CFW9"/>
<dbReference type="PIRSF" id="PIRSF000239">
    <property type="entry name" value="AHPC"/>
    <property type="match status" value="1"/>
</dbReference>
<dbReference type="GO" id="GO:0005737">
    <property type="term" value="C:cytoplasm"/>
    <property type="evidence" value="ECO:0007669"/>
    <property type="project" value="TreeGrafter"/>
</dbReference>
<dbReference type="EC" id="1.11.1.24" evidence="2"/>
<evidence type="ECO:0000256" key="7">
    <source>
        <dbReference type="ARBA" id="ARBA00023284"/>
    </source>
</evidence>
<proteinExistence type="inferred from homology"/>
<dbReference type="Pfam" id="PF00578">
    <property type="entry name" value="AhpC-TSA"/>
    <property type="match status" value="1"/>
</dbReference>
<feature type="active site" description="Cysteine sulfenic acid (-SOH) intermediate; for peroxidase activity" evidence="11">
    <location>
        <position position="45"/>
    </location>
</feature>
<evidence type="ECO:0000256" key="6">
    <source>
        <dbReference type="ARBA" id="ARBA00023157"/>
    </source>
</evidence>
<evidence type="ECO:0000313" key="14">
    <source>
        <dbReference type="EMBL" id="MBX8643766.1"/>
    </source>
</evidence>
<gene>
    <name evidence="13" type="ORF">J9259_01840</name>
    <name evidence="14" type="ORF">KIY12_03470</name>
</gene>
<organism evidence="14 15">
    <name type="scientific">Candidatus Sysuiplasma superficiale</name>
    <dbReference type="NCBI Taxonomy" id="2823368"/>
    <lineage>
        <taxon>Archaea</taxon>
        <taxon>Methanobacteriati</taxon>
        <taxon>Thermoplasmatota</taxon>
        <taxon>Thermoplasmata</taxon>
        <taxon>Candidatus Sysuiplasmatales</taxon>
        <taxon>Candidatus Sysuiplasmataceae</taxon>
        <taxon>Candidatus Sysuiplasma</taxon>
    </lineage>
</organism>
<evidence type="ECO:0000256" key="4">
    <source>
        <dbReference type="ARBA" id="ARBA00022862"/>
    </source>
</evidence>
<dbReference type="GO" id="GO:0008379">
    <property type="term" value="F:thioredoxin peroxidase activity"/>
    <property type="evidence" value="ECO:0007669"/>
    <property type="project" value="TreeGrafter"/>
</dbReference>
<dbReference type="InterPro" id="IPR050924">
    <property type="entry name" value="Peroxiredoxin_BCP/PrxQ"/>
</dbReference>
<dbReference type="InterPro" id="IPR013766">
    <property type="entry name" value="Thioredoxin_domain"/>
</dbReference>
<dbReference type="EMBL" id="JAGVSJ010000002">
    <property type="protein sequence ID" value="MBX8631255.1"/>
    <property type="molecule type" value="Genomic_DNA"/>
</dbReference>
<keyword evidence="5" id="KW-0560">Oxidoreductase</keyword>